<evidence type="ECO:0000313" key="3">
    <source>
        <dbReference type="Proteomes" id="UP000246114"/>
    </source>
</evidence>
<dbReference type="Proteomes" id="UP000246114">
    <property type="component" value="Unassembled WGS sequence"/>
</dbReference>
<reference evidence="2 3" key="1">
    <citation type="submission" date="2018-03" db="EMBL/GenBank/DDBJ databases">
        <title>The uncultured portion of the human microbiome is neutrally assembled.</title>
        <authorList>
            <person name="Jeraldo P."/>
            <person name="Boardman L."/>
            <person name="White B.A."/>
            <person name="Nelson H."/>
            <person name="Goldenfeld N."/>
            <person name="Chia N."/>
        </authorList>
    </citation>
    <scope>NUCLEOTIDE SEQUENCE [LARGE SCALE GENOMIC DNA]</scope>
    <source>
        <strain evidence="2">CIM:MAG 903</strain>
    </source>
</reference>
<feature type="coiled-coil region" evidence="1">
    <location>
        <begin position="760"/>
        <end position="790"/>
    </location>
</feature>
<dbReference type="Gene3D" id="1.10.287.1490">
    <property type="match status" value="1"/>
</dbReference>
<evidence type="ECO:0008006" key="4">
    <source>
        <dbReference type="Google" id="ProtNLM"/>
    </source>
</evidence>
<gene>
    <name evidence="2" type="ORF">DBY38_01485</name>
</gene>
<protein>
    <recommendedName>
        <fullName evidence="4">Phage tail tape measure protein</fullName>
    </recommendedName>
</protein>
<evidence type="ECO:0000313" key="2">
    <source>
        <dbReference type="EMBL" id="PWL55420.1"/>
    </source>
</evidence>
<accession>A0A316MSM9</accession>
<organism evidence="2 3">
    <name type="scientific">Clostridium cadaveris</name>
    <dbReference type="NCBI Taxonomy" id="1529"/>
    <lineage>
        <taxon>Bacteria</taxon>
        <taxon>Bacillati</taxon>
        <taxon>Bacillota</taxon>
        <taxon>Clostridia</taxon>
        <taxon>Eubacteriales</taxon>
        <taxon>Clostridiaceae</taxon>
        <taxon>Clostridium</taxon>
    </lineage>
</organism>
<evidence type="ECO:0000256" key="1">
    <source>
        <dbReference type="SAM" id="Coils"/>
    </source>
</evidence>
<sequence>MADEQLIVTLGVQDKGATKQISSLNKELKYLDKEYKVTSKSSDGFSKSQDGLRDKLTYLEKKYEANNAKLDVYKKKLEETNEKIKTKSDELEKLKQAEGDNTKAIEKAEKQLSSYKEQMLDATRNISLTEKEMSNLKGEINDTSLKLANFKIDSFKSKMNDISSSLEKTSKKFKDVGSKISSAGNKLTLGVTAPIIALAKVTTDLASDNEENLNKVEATFEDNSQSIIDWSKTTLDAYGIASGSALEYASTIGDMLKGIGFGKDKIGDMSKTIIGMSADIASFKNSSPEEVFSAISAAMTGEYEQLKKYGYVINESILNEYAKSKGIKKTTKEMTLQEKALLALSKIQDYAKDAAGDFAKTADGNANSNRIFKESLKELGATIGQELLPTMTPLVQEETKLIKEFANMDEATRKNVVKFGMYAAAVGPVLSVTGKLVSLTGGVIGFFGKGAGAAGKAAEKFKKTSATMERAAKSSTSLGKGFSLLNSNALVVAGALAGVAAIVKLVKTNNDVMNKGISYTTDEMSFLERAVSKFNGTNAKSRKELEASGLMYKEFNKNISPEFQQKVKENTKTLNDFRMKLAEINFDGVISEEESNSFVEKVNTACTNAINAVKSRQEESNKAMNDLFLSDGVISESEKRVIDFMSKSSETQIGEITRLKEEILKIERKAVEDKRPINDEEIALIQEKMAKISQIELESLGKNKEEMIYAQNEFNERIRNIDLEGAKQIIAEKVKIRNEEAVKIAAGYDTQIALMKEKLSEATGEDKKALEEQIANLETSKNDKLQKNNELYQGYIDILNEKNPQLMENINKFTGEELTNADLRKQELLNKMKDQYDGLNTITENGNYMMLNNTTGNLVQLAVTVDEQTGEITGIYDTYNKNVGGYTKDICDKVKSMGDAHKINKEVIRDALNDMENCTVDASGNIVDANGRTILSLKDVKNNADGTREGVLNLNGTPINIKADTDGAISNLDDVNRAVDNIPNAKKVTVTAFFKKIGDGISNFLGFAEGTNYAPKGVAFVAEKGRELIEKNGKFILTDNSGPQLFNFSGGEKVYTAEETKRMLSSKQLGGGFFTPNSLESKSLVNNTVNNYRTVNTNSNNLDINALSEAFATSVARALENISLKSQSNIVLDRGVLLGTVSNGLAANTKRRR</sequence>
<proteinExistence type="predicted"/>
<dbReference type="SUPFAM" id="SSF57997">
    <property type="entry name" value="Tropomyosin"/>
    <property type="match status" value="1"/>
</dbReference>
<comment type="caution">
    <text evidence="2">The sequence shown here is derived from an EMBL/GenBank/DDBJ whole genome shotgun (WGS) entry which is preliminary data.</text>
</comment>
<keyword evidence="1" id="KW-0175">Coiled coil</keyword>
<feature type="coiled-coil region" evidence="1">
    <location>
        <begin position="63"/>
        <end position="139"/>
    </location>
</feature>
<dbReference type="AlphaFoldDB" id="A0A316MSM9"/>
<name>A0A316MSM9_9CLOT</name>
<dbReference type="EMBL" id="QAMZ01000006">
    <property type="protein sequence ID" value="PWL55420.1"/>
    <property type="molecule type" value="Genomic_DNA"/>
</dbReference>